<protein>
    <submittedName>
        <fullName evidence="1">Uncharacterized protein</fullName>
    </submittedName>
</protein>
<accession>J9G7X7</accession>
<comment type="caution">
    <text evidence="1">The sequence shown here is derived from an EMBL/GenBank/DDBJ whole genome shotgun (WGS) entry which is preliminary data.</text>
</comment>
<evidence type="ECO:0000313" key="1">
    <source>
        <dbReference type="EMBL" id="EJX03367.1"/>
    </source>
</evidence>
<dbReference type="EMBL" id="AMCI01002197">
    <property type="protein sequence ID" value="EJX03367.1"/>
    <property type="molecule type" value="Genomic_DNA"/>
</dbReference>
<name>J9G7X7_9ZZZZ</name>
<proteinExistence type="predicted"/>
<gene>
    <name evidence="1" type="ORF">EVA_08530</name>
</gene>
<reference evidence="1" key="1">
    <citation type="journal article" date="2012" name="PLoS ONE">
        <title>Gene sets for utilization of primary and secondary nutrition supplies in the distal gut of endangered iberian lynx.</title>
        <authorList>
            <person name="Alcaide M."/>
            <person name="Messina E."/>
            <person name="Richter M."/>
            <person name="Bargiela R."/>
            <person name="Peplies J."/>
            <person name="Huws S.A."/>
            <person name="Newbold C.J."/>
            <person name="Golyshin P.N."/>
            <person name="Simon M.A."/>
            <person name="Lopez G."/>
            <person name="Yakimov M.M."/>
            <person name="Ferrer M."/>
        </authorList>
    </citation>
    <scope>NUCLEOTIDE SEQUENCE</scope>
</reference>
<dbReference type="AlphaFoldDB" id="J9G7X7"/>
<sequence>MYLGFCQYVALSSSSLDKYIAEAFLKHKQFLPWLGFQYHLNCFSLAIWVDTEIEYARPFSTLGQVIFLVARGTSNGKTLNIVVAMFAIPVDYVVYRALVIPVEYIYI</sequence>
<organism evidence="1">
    <name type="scientific">gut metagenome</name>
    <dbReference type="NCBI Taxonomy" id="749906"/>
    <lineage>
        <taxon>unclassified sequences</taxon>
        <taxon>metagenomes</taxon>
        <taxon>organismal metagenomes</taxon>
    </lineage>
</organism>